<dbReference type="EMBL" id="JAESWC010000023">
    <property type="protein sequence ID" value="MBL4938495.1"/>
    <property type="molecule type" value="Genomic_DNA"/>
</dbReference>
<evidence type="ECO:0000313" key="1">
    <source>
        <dbReference type="EMBL" id="MBL4938495.1"/>
    </source>
</evidence>
<proteinExistence type="predicted"/>
<gene>
    <name evidence="1" type="ORF">JK636_22585</name>
</gene>
<keyword evidence="2" id="KW-1185">Reference proteome</keyword>
<dbReference type="RefSeq" id="WP_202751259.1">
    <property type="nucleotide sequence ID" value="NZ_JAESWC010000023.1"/>
</dbReference>
<protein>
    <submittedName>
        <fullName evidence="1">Uncharacterized protein</fullName>
    </submittedName>
</protein>
<evidence type="ECO:0000313" key="2">
    <source>
        <dbReference type="Proteomes" id="UP000632377"/>
    </source>
</evidence>
<organism evidence="1 2">
    <name type="scientific">Clostridium rhizosphaerae</name>
    <dbReference type="NCBI Taxonomy" id="2803861"/>
    <lineage>
        <taxon>Bacteria</taxon>
        <taxon>Bacillati</taxon>
        <taxon>Bacillota</taxon>
        <taxon>Clostridia</taxon>
        <taxon>Eubacteriales</taxon>
        <taxon>Clostridiaceae</taxon>
        <taxon>Clostridium</taxon>
    </lineage>
</organism>
<sequence length="55" mass="6728">MYPVSYTYIEYLDKTYGMEKILKLIKTEDYSQAFGKTEKEIYEDWVTFFKSSYLE</sequence>
<name>A0ABS1TGQ4_9CLOT</name>
<accession>A0ABS1TGQ4</accession>
<reference evidence="1 2" key="1">
    <citation type="submission" date="2021-01" db="EMBL/GenBank/DDBJ databases">
        <title>Genome public.</title>
        <authorList>
            <person name="Liu C."/>
            <person name="Sun Q."/>
        </authorList>
    </citation>
    <scope>NUCLEOTIDE SEQUENCE [LARGE SCALE GENOMIC DNA]</scope>
    <source>
        <strain evidence="1 2">YIM B02515</strain>
    </source>
</reference>
<dbReference type="Proteomes" id="UP000632377">
    <property type="component" value="Unassembled WGS sequence"/>
</dbReference>
<comment type="caution">
    <text evidence="1">The sequence shown here is derived from an EMBL/GenBank/DDBJ whole genome shotgun (WGS) entry which is preliminary data.</text>
</comment>